<keyword evidence="2 8" id="KW-0813">Transport</keyword>
<keyword evidence="3 8" id="KW-1134">Transmembrane beta strand</keyword>
<comment type="caution">
    <text evidence="12">The sequence shown here is derived from an EMBL/GenBank/DDBJ whole genome shotgun (WGS) entry which is preliminary data.</text>
</comment>
<evidence type="ECO:0000256" key="5">
    <source>
        <dbReference type="ARBA" id="ARBA00023077"/>
    </source>
</evidence>
<dbReference type="InterPro" id="IPR012910">
    <property type="entry name" value="Plug_dom"/>
</dbReference>
<evidence type="ECO:0000313" key="13">
    <source>
        <dbReference type="Proteomes" id="UP000291117"/>
    </source>
</evidence>
<dbReference type="InterPro" id="IPR008969">
    <property type="entry name" value="CarboxyPept-like_regulatory"/>
</dbReference>
<keyword evidence="7 8" id="KW-0998">Cell outer membrane</keyword>
<dbReference type="Proteomes" id="UP000291117">
    <property type="component" value="Unassembled WGS sequence"/>
</dbReference>
<protein>
    <submittedName>
        <fullName evidence="12">SusC/RagA family TonB-linked outer membrane protein</fullName>
    </submittedName>
</protein>
<feature type="domain" description="TonB-dependent receptor-like beta-barrel" evidence="10">
    <location>
        <begin position="428"/>
        <end position="898"/>
    </location>
</feature>
<dbReference type="NCBIfam" id="TIGR04057">
    <property type="entry name" value="SusC_RagA_signa"/>
    <property type="match status" value="1"/>
</dbReference>
<evidence type="ECO:0000256" key="4">
    <source>
        <dbReference type="ARBA" id="ARBA00022692"/>
    </source>
</evidence>
<dbReference type="SUPFAM" id="SSF49464">
    <property type="entry name" value="Carboxypeptidase regulatory domain-like"/>
    <property type="match status" value="1"/>
</dbReference>
<dbReference type="InterPro" id="IPR036942">
    <property type="entry name" value="Beta-barrel_TonB_sf"/>
</dbReference>
<dbReference type="PROSITE" id="PS52016">
    <property type="entry name" value="TONB_DEPENDENT_REC_3"/>
    <property type="match status" value="1"/>
</dbReference>
<comment type="subcellular location">
    <subcellularLocation>
        <location evidence="1 8">Cell outer membrane</location>
        <topology evidence="1 8">Multi-pass membrane protein</topology>
    </subcellularLocation>
</comment>
<keyword evidence="4 8" id="KW-0812">Transmembrane</keyword>
<organism evidence="12 13">
    <name type="scientific">Pedobacter hiemivivus</name>
    <dbReference type="NCBI Taxonomy" id="2530454"/>
    <lineage>
        <taxon>Bacteria</taxon>
        <taxon>Pseudomonadati</taxon>
        <taxon>Bacteroidota</taxon>
        <taxon>Sphingobacteriia</taxon>
        <taxon>Sphingobacteriales</taxon>
        <taxon>Sphingobacteriaceae</taxon>
        <taxon>Pedobacter</taxon>
    </lineage>
</organism>
<dbReference type="NCBIfam" id="TIGR04056">
    <property type="entry name" value="OMP_RagA_SusC"/>
    <property type="match status" value="1"/>
</dbReference>
<sequence>MKTKIFNKIDLKLFSFIVLTLLTCTRAFAQYYVKGKVISSLDGQPVSGANIRFLKAAAMTKTELNGEFQFNLKVLPDTLVLTHTGLKTKKIPITIDKYNSSLLVEMEPSEKALEEVVISTGYQQIPKERATGSFTSIAKSLLNQQVTTSIIDRLEAVTSGISVDRASGYTGKLMVRGLSTLNGPVSPLIVLDNYPYEGDLNNINPNDVENITILKDAAAASIWGARAGNGVIVITTKKGIFNHTLSIQINSNLTVSGEPDLSYIKQINSSDFIDVESMLYSKNYYRSQINSANKPVLSPVVELLIKRSSASPLKQNAIDQQINSYRTLDVRDQYSRYFYQKAVNQQHSIMLNGGSETNAWLVSAGYDRNVNNLDAKYDRFNLRFNNNIRLTKKLNFETNLFYTKSNSLSGKPSYGQIISKGTIFPYAQFADANGNPIPLAKNYRQSYLNSLSIQGLQDWNYYPLTDYLHTLATTNLQDVMLNFGLDYKITDGLKTTVQYQYERQNNDKRSLQDQNSYYTRNLINLYSQVDATGNLIKRIPKGDILDLNNSVLTSNQIRGQVTYNKTLEDHSLSLLAGTEVRETLTKGVANRTYGYNSENLSYGYVDLATPYPTLVNGSTNFIPDNNSFAQTRLRYASFYGNGAYTFKNKYIMSASVRRDASNLFGVSTNNKWTPLWSAGLAWNAAAEPFLTNKILNELKLRLTYGSSGNVDPKRSAVTTLYNQGTSVYSLSPYYSFDQYANPQLKWETVSQINAGLDFAIFNNRISGSADFYLKKGSDLIGVEPIDYTAGVGFTVQKNIAQIRGKGLDLVFNTKNTIGTLNWSSDINFSYHGDKIDAYYNSDLQASNFVNQGNPRISGIVGDAIYGVYAYKWGGLNPTNGMPQGYVAGNVSTDYLSITGASTSVYDLKYFGSAMPVYYGSVGNSISYKNFTLNVRVLFKLGYFFRRNTIDYTSLNSNWIGHSDFSKRWQKPGDESHTNVPALVYPIPPNMAMFYQNAEPFVSKADHVRLQYVNVNYRLTNKGNSKRPYNSIDLYITTSNLGIIWRANKDGIDPDYAYNNSLPPTPSIAVGIKIGL</sequence>
<dbReference type="Gene3D" id="2.40.170.20">
    <property type="entry name" value="TonB-dependent receptor, beta-barrel domain"/>
    <property type="match status" value="1"/>
</dbReference>
<dbReference type="InterPro" id="IPR000531">
    <property type="entry name" value="Beta-barrel_TonB"/>
</dbReference>
<proteinExistence type="inferred from homology"/>
<keyword evidence="13" id="KW-1185">Reference proteome</keyword>
<accession>A0A4R0N519</accession>
<keyword evidence="5 9" id="KW-0798">TonB box</keyword>
<comment type="similarity">
    <text evidence="8 9">Belongs to the TonB-dependent receptor family.</text>
</comment>
<dbReference type="InterPro" id="IPR023996">
    <property type="entry name" value="TonB-dep_OMP_SusC/RagA"/>
</dbReference>
<dbReference type="GO" id="GO:0009279">
    <property type="term" value="C:cell outer membrane"/>
    <property type="evidence" value="ECO:0007669"/>
    <property type="project" value="UniProtKB-SubCell"/>
</dbReference>
<evidence type="ECO:0000256" key="2">
    <source>
        <dbReference type="ARBA" id="ARBA00022448"/>
    </source>
</evidence>
<dbReference type="InterPro" id="IPR037066">
    <property type="entry name" value="Plug_dom_sf"/>
</dbReference>
<dbReference type="InterPro" id="IPR023997">
    <property type="entry name" value="TonB-dep_OMP_SusC/RagA_CS"/>
</dbReference>
<evidence type="ECO:0000256" key="9">
    <source>
        <dbReference type="RuleBase" id="RU003357"/>
    </source>
</evidence>
<dbReference type="InterPro" id="IPR039426">
    <property type="entry name" value="TonB-dep_rcpt-like"/>
</dbReference>
<name>A0A4R0N519_9SPHI</name>
<dbReference type="AlphaFoldDB" id="A0A4R0N519"/>
<reference evidence="12 13" key="1">
    <citation type="submission" date="2019-02" db="EMBL/GenBank/DDBJ databases">
        <title>Pedobacter sp. RP-3-8 sp. nov., isolated from Arctic soil.</title>
        <authorList>
            <person name="Dahal R.H."/>
        </authorList>
    </citation>
    <scope>NUCLEOTIDE SEQUENCE [LARGE SCALE GENOMIC DNA]</scope>
    <source>
        <strain evidence="12 13">RP-3-8</strain>
    </source>
</reference>
<dbReference type="SUPFAM" id="SSF56935">
    <property type="entry name" value="Porins"/>
    <property type="match status" value="1"/>
</dbReference>
<dbReference type="Gene3D" id="2.170.130.10">
    <property type="entry name" value="TonB-dependent receptor, plug domain"/>
    <property type="match status" value="1"/>
</dbReference>
<evidence type="ECO:0000313" key="12">
    <source>
        <dbReference type="EMBL" id="TCC95028.1"/>
    </source>
</evidence>
<evidence type="ECO:0000256" key="3">
    <source>
        <dbReference type="ARBA" id="ARBA00022452"/>
    </source>
</evidence>
<dbReference type="Pfam" id="PF07715">
    <property type="entry name" value="Plug"/>
    <property type="match status" value="1"/>
</dbReference>
<evidence type="ECO:0000259" key="11">
    <source>
        <dbReference type="Pfam" id="PF07715"/>
    </source>
</evidence>
<evidence type="ECO:0000256" key="6">
    <source>
        <dbReference type="ARBA" id="ARBA00023136"/>
    </source>
</evidence>
<dbReference type="Pfam" id="PF00593">
    <property type="entry name" value="TonB_dep_Rec_b-barrel"/>
    <property type="match status" value="1"/>
</dbReference>
<evidence type="ECO:0000256" key="8">
    <source>
        <dbReference type="PROSITE-ProRule" id="PRU01360"/>
    </source>
</evidence>
<evidence type="ECO:0000256" key="7">
    <source>
        <dbReference type="ARBA" id="ARBA00023237"/>
    </source>
</evidence>
<evidence type="ECO:0000259" key="10">
    <source>
        <dbReference type="Pfam" id="PF00593"/>
    </source>
</evidence>
<keyword evidence="6 8" id="KW-0472">Membrane</keyword>
<feature type="domain" description="TonB-dependent receptor plug" evidence="11">
    <location>
        <begin position="127"/>
        <end position="231"/>
    </location>
</feature>
<dbReference type="EMBL" id="SJSM01000010">
    <property type="protein sequence ID" value="TCC95028.1"/>
    <property type="molecule type" value="Genomic_DNA"/>
</dbReference>
<gene>
    <name evidence="12" type="ORF">EZ444_16105</name>
</gene>
<evidence type="ECO:0000256" key="1">
    <source>
        <dbReference type="ARBA" id="ARBA00004571"/>
    </source>
</evidence>
<dbReference type="OrthoDB" id="9768177at2"/>
<dbReference type="Pfam" id="PF13715">
    <property type="entry name" value="CarbopepD_reg_2"/>
    <property type="match status" value="1"/>
</dbReference>